<keyword evidence="1" id="KW-0808">Transferase</keyword>
<evidence type="ECO:0000313" key="2">
    <source>
        <dbReference type="Proteomes" id="UP000306319"/>
    </source>
</evidence>
<protein>
    <submittedName>
        <fullName evidence="1">Polysaccharide pyruvyl transferase family protein</fullName>
    </submittedName>
</protein>
<proteinExistence type="predicted"/>
<dbReference type="Proteomes" id="UP000306319">
    <property type="component" value="Unassembled WGS sequence"/>
</dbReference>
<reference evidence="1" key="1">
    <citation type="submission" date="2019-04" db="EMBL/GenBank/DDBJ databases">
        <title>Microbes associate with the intestines of laboratory mice.</title>
        <authorList>
            <person name="Navarre W."/>
            <person name="Wong E."/>
            <person name="Huang K."/>
            <person name="Tropini C."/>
            <person name="Ng K."/>
            <person name="Yu B."/>
        </authorList>
    </citation>
    <scope>NUCLEOTIDE SEQUENCE</scope>
    <source>
        <strain evidence="1">NM04_E33</strain>
    </source>
</reference>
<accession>A0AC61RJC1</accession>
<gene>
    <name evidence="1" type="ORF">E5331_01565</name>
</gene>
<dbReference type="EMBL" id="SRYB01000001">
    <property type="protein sequence ID" value="TGY81097.1"/>
    <property type="molecule type" value="Genomic_DNA"/>
</dbReference>
<organism evidence="1 2">
    <name type="scientific">Lepagella muris</name>
    <dbReference type="NCBI Taxonomy" id="3032870"/>
    <lineage>
        <taxon>Bacteria</taxon>
        <taxon>Pseudomonadati</taxon>
        <taxon>Bacteroidota</taxon>
        <taxon>Bacteroidia</taxon>
        <taxon>Bacteroidales</taxon>
        <taxon>Muribaculaceae</taxon>
        <taxon>Lepagella</taxon>
    </lineage>
</organism>
<sequence>MKIGILTRRYGYNFGSALQGFAIMQLVKNQGHDVEVIKYDETSNHWLWKIRPFVEFIQYKVGLSFSKRKKKYLEQRFKQECLFKQFENKYFNLTERCFRNSGSLRKQSNKYDKIVIGSDQIWNPYFFDPCYLGSFIPVNERDKIVPYAPSFGTSNLDLISSKQIELIKSLKHLSCREEEGSNILKKFTGKDIPVVLDPTLMISEEIWNDIADKYVMSVLPEKYLLTYFLGSNIPQDEIDRLKNKYGLPVVNISIFNRINDVDCDLEVSDVGPGEFLYLIKNADHVVTDSFHGTIFSHVFKRKYTVVERFNENDLRNENSRIYTLLKIFGEQDRLYNKHFEKTDNCLQNKRQFSLEYLKNAINS</sequence>
<comment type="caution">
    <text evidence="1">The sequence shown here is derived from an EMBL/GenBank/DDBJ whole genome shotgun (WGS) entry which is preliminary data.</text>
</comment>
<keyword evidence="2" id="KW-1185">Reference proteome</keyword>
<name>A0AC61RJC1_9BACT</name>
<evidence type="ECO:0000313" key="1">
    <source>
        <dbReference type="EMBL" id="TGY81097.1"/>
    </source>
</evidence>